<dbReference type="PRINTS" id="PR00109">
    <property type="entry name" value="TYRKINASE"/>
</dbReference>
<dbReference type="InterPro" id="IPR001245">
    <property type="entry name" value="Ser-Thr/Tyr_kinase_cat_dom"/>
</dbReference>
<dbReference type="CDD" id="cd13999">
    <property type="entry name" value="STKc_MAP3K-like"/>
    <property type="match status" value="1"/>
</dbReference>
<dbReference type="PANTHER" id="PTHR44329">
    <property type="entry name" value="SERINE/THREONINE-PROTEIN KINASE TNNI3K-RELATED"/>
    <property type="match status" value="1"/>
</dbReference>
<dbReference type="GO" id="GO:0005524">
    <property type="term" value="F:ATP binding"/>
    <property type="evidence" value="ECO:0007669"/>
    <property type="project" value="InterPro"/>
</dbReference>
<organism evidence="3 4">
    <name type="scientific">Cuscuta epithymum</name>
    <dbReference type="NCBI Taxonomy" id="186058"/>
    <lineage>
        <taxon>Eukaryota</taxon>
        <taxon>Viridiplantae</taxon>
        <taxon>Streptophyta</taxon>
        <taxon>Embryophyta</taxon>
        <taxon>Tracheophyta</taxon>
        <taxon>Spermatophyta</taxon>
        <taxon>Magnoliopsida</taxon>
        <taxon>eudicotyledons</taxon>
        <taxon>Gunneridae</taxon>
        <taxon>Pentapetalae</taxon>
        <taxon>asterids</taxon>
        <taxon>lamiids</taxon>
        <taxon>Solanales</taxon>
        <taxon>Convolvulaceae</taxon>
        <taxon>Cuscuteae</taxon>
        <taxon>Cuscuta</taxon>
        <taxon>Cuscuta subgen. Cuscuta</taxon>
    </lineage>
</organism>
<feature type="region of interest" description="Disordered" evidence="1">
    <location>
        <begin position="59"/>
        <end position="84"/>
    </location>
</feature>
<dbReference type="GO" id="GO:0004674">
    <property type="term" value="F:protein serine/threonine kinase activity"/>
    <property type="evidence" value="ECO:0007669"/>
    <property type="project" value="TreeGrafter"/>
</dbReference>
<dbReference type="InterPro" id="IPR000719">
    <property type="entry name" value="Prot_kinase_dom"/>
</dbReference>
<accession>A0AAV0ESZ1</accession>
<dbReference type="InterPro" id="IPR011009">
    <property type="entry name" value="Kinase-like_dom_sf"/>
</dbReference>
<evidence type="ECO:0000256" key="1">
    <source>
        <dbReference type="SAM" id="MobiDB-lite"/>
    </source>
</evidence>
<protein>
    <recommendedName>
        <fullName evidence="2">Protein kinase domain-containing protein</fullName>
    </recommendedName>
</protein>
<comment type="caution">
    <text evidence="3">The sequence shown here is derived from an EMBL/GenBank/DDBJ whole genome shotgun (WGS) entry which is preliminary data.</text>
</comment>
<dbReference type="PANTHER" id="PTHR44329:SF160">
    <property type="entry name" value="OS05G0577700 PROTEIN"/>
    <property type="match status" value="1"/>
</dbReference>
<evidence type="ECO:0000313" key="3">
    <source>
        <dbReference type="EMBL" id="CAH9126350.1"/>
    </source>
</evidence>
<dbReference type="Proteomes" id="UP001152523">
    <property type="component" value="Unassembled WGS sequence"/>
</dbReference>
<dbReference type="InterPro" id="IPR051681">
    <property type="entry name" value="Ser/Thr_Kinases-Pseudokinases"/>
</dbReference>
<sequence>MVMAMDLDLKRMDEQLKPHVDRLLNILEKGGPAGRGKTRLFPTEDLLFGMECGKLLKEKGRLKSNPKSGGGRGNPLFGSAEKGCQQRSTELIKEDAGERHPPLPEEGWQLDPKKLTIKALIDEGASGFIYRGSYNSLDVAVKVFEWEDVNTRQKVEKDFLQEVSVWYYLDHPNVAKFIGGIRSLSKVNIIPKHSFRVPKNGYCLVVEYLAGGSLREHLSRHRTKKLSERDIVHFAIDIAKGLCYLHSKKIIHRDVMTHNLLLDKEGRVKFVDFGVSRLEAANKNLMTASAGTQGYMAPEVFDGKEYDHKCDIYSFGICLWEIYTCTFIVDQGRKLDIPDSCPKSLADLMTMCLDSDSSKRPEMEMVVKMLEAIPTQDTSRKLHYTKSVGCFSIFSSLQKHPHS</sequence>
<dbReference type="EMBL" id="CAMAPF010000942">
    <property type="protein sequence ID" value="CAH9126350.1"/>
    <property type="molecule type" value="Genomic_DNA"/>
</dbReference>
<dbReference type="SUPFAM" id="SSF56112">
    <property type="entry name" value="Protein kinase-like (PK-like)"/>
    <property type="match status" value="1"/>
</dbReference>
<dbReference type="Gene3D" id="1.10.510.10">
    <property type="entry name" value="Transferase(Phosphotransferase) domain 1"/>
    <property type="match status" value="1"/>
</dbReference>
<dbReference type="Pfam" id="PF07714">
    <property type="entry name" value="PK_Tyr_Ser-Thr"/>
    <property type="match status" value="1"/>
</dbReference>
<evidence type="ECO:0000313" key="4">
    <source>
        <dbReference type="Proteomes" id="UP001152523"/>
    </source>
</evidence>
<evidence type="ECO:0000259" key="2">
    <source>
        <dbReference type="PROSITE" id="PS50011"/>
    </source>
</evidence>
<dbReference type="PROSITE" id="PS50011">
    <property type="entry name" value="PROTEIN_KINASE_DOM"/>
    <property type="match status" value="1"/>
</dbReference>
<keyword evidence="4" id="KW-1185">Reference proteome</keyword>
<reference evidence="3" key="1">
    <citation type="submission" date="2022-07" db="EMBL/GenBank/DDBJ databases">
        <authorList>
            <person name="Macas J."/>
            <person name="Novak P."/>
            <person name="Neumann P."/>
        </authorList>
    </citation>
    <scope>NUCLEOTIDE SEQUENCE</scope>
</reference>
<feature type="domain" description="Protein kinase" evidence="2">
    <location>
        <begin position="115"/>
        <end position="373"/>
    </location>
</feature>
<name>A0AAV0ESZ1_9ASTE</name>
<gene>
    <name evidence="3" type="ORF">CEPIT_LOCUS27467</name>
</gene>
<dbReference type="Gene3D" id="3.30.200.20">
    <property type="entry name" value="Phosphorylase Kinase, domain 1"/>
    <property type="match status" value="1"/>
</dbReference>
<dbReference type="AlphaFoldDB" id="A0AAV0ESZ1"/>
<dbReference type="GO" id="GO:0005886">
    <property type="term" value="C:plasma membrane"/>
    <property type="evidence" value="ECO:0007669"/>
    <property type="project" value="TreeGrafter"/>
</dbReference>
<proteinExistence type="predicted"/>